<reference evidence="4" key="1">
    <citation type="submission" date="2016-11" db="EMBL/GenBank/DDBJ databases">
        <authorList>
            <person name="Varghese N."/>
            <person name="Submissions S."/>
        </authorList>
    </citation>
    <scope>NUCLEOTIDE SEQUENCE [LARGE SCALE GENOMIC DNA]</scope>
    <source>
        <strain evidence="4">DSM 29440</strain>
    </source>
</reference>
<dbReference type="STRING" id="1217970.SAMN05444002_0895"/>
<name>A0A1N6EKZ5_9RHOB</name>
<evidence type="ECO:0000259" key="2">
    <source>
        <dbReference type="Pfam" id="PF04909"/>
    </source>
</evidence>
<gene>
    <name evidence="3" type="ORF">SAMN05444002_0895</name>
</gene>
<comment type="similarity">
    <text evidence="1">Belongs to the metallo-dependent hydrolases superfamily.</text>
</comment>
<dbReference type="InterPro" id="IPR032466">
    <property type="entry name" value="Metal_Hydrolase"/>
</dbReference>
<dbReference type="AlphaFoldDB" id="A0A1N6EKZ5"/>
<evidence type="ECO:0000313" key="4">
    <source>
        <dbReference type="Proteomes" id="UP000184932"/>
    </source>
</evidence>
<dbReference type="RefSeq" id="WP_074255021.1">
    <property type="nucleotide sequence ID" value="NZ_FSRL01000001.1"/>
</dbReference>
<dbReference type="PANTHER" id="PTHR43569:SF2">
    <property type="entry name" value="AMIDOHYDROLASE-RELATED DOMAIN-CONTAINING PROTEIN"/>
    <property type="match status" value="1"/>
</dbReference>
<keyword evidence="4" id="KW-1185">Reference proteome</keyword>
<dbReference type="PANTHER" id="PTHR43569">
    <property type="entry name" value="AMIDOHYDROLASE"/>
    <property type="match status" value="1"/>
</dbReference>
<evidence type="ECO:0000256" key="1">
    <source>
        <dbReference type="ARBA" id="ARBA00038310"/>
    </source>
</evidence>
<organism evidence="3 4">
    <name type="scientific">Vannielia litorea</name>
    <dbReference type="NCBI Taxonomy" id="1217970"/>
    <lineage>
        <taxon>Bacteria</taxon>
        <taxon>Pseudomonadati</taxon>
        <taxon>Pseudomonadota</taxon>
        <taxon>Alphaproteobacteria</taxon>
        <taxon>Rhodobacterales</taxon>
        <taxon>Paracoccaceae</taxon>
        <taxon>Vannielia</taxon>
    </lineage>
</organism>
<evidence type="ECO:0000313" key="3">
    <source>
        <dbReference type="EMBL" id="SIN83678.1"/>
    </source>
</evidence>
<dbReference type="Proteomes" id="UP000184932">
    <property type="component" value="Unassembled WGS sequence"/>
</dbReference>
<dbReference type="Pfam" id="PF04909">
    <property type="entry name" value="Amidohydro_2"/>
    <property type="match status" value="1"/>
</dbReference>
<sequence>MPITAIDAHVHIWDRSRGETFIAERQFPALTGKAFLPEDLAPVLAQTRAESAVLVHGPATVKHALHCLDLCHRHQVFRSVVGWVDLRDPDCGRQLAEQARDPAFRGLRFTPLLDADPEGYLRSAAALQTCGALRDHGALVEVLAPPPLFGAVAALAAAQPELPVVLAHFGLPDGDPAHFNSWRAAIAPLAGLPNLHVKLSGLPLDGTPEHDRALTTRHLDAMLALFGSDRLLYASNWPVATALATPGHWRNLLDEALEAAEVPSAGRKAIYRGNALRLY</sequence>
<proteinExistence type="inferred from homology"/>
<dbReference type="GO" id="GO:0016787">
    <property type="term" value="F:hydrolase activity"/>
    <property type="evidence" value="ECO:0007669"/>
    <property type="project" value="InterPro"/>
</dbReference>
<dbReference type="EMBL" id="FSRL01000001">
    <property type="protein sequence ID" value="SIN83678.1"/>
    <property type="molecule type" value="Genomic_DNA"/>
</dbReference>
<dbReference type="SUPFAM" id="SSF51556">
    <property type="entry name" value="Metallo-dependent hydrolases"/>
    <property type="match status" value="1"/>
</dbReference>
<accession>A0A1N6EKZ5</accession>
<protein>
    <submittedName>
        <fullName evidence="3">L-fuconolactonase</fullName>
    </submittedName>
</protein>
<dbReference type="Gene3D" id="3.20.20.140">
    <property type="entry name" value="Metal-dependent hydrolases"/>
    <property type="match status" value="1"/>
</dbReference>
<dbReference type="InterPro" id="IPR052350">
    <property type="entry name" value="Metallo-dep_Lactonases"/>
</dbReference>
<feature type="domain" description="Amidohydrolase-related" evidence="2">
    <location>
        <begin position="6"/>
        <end position="279"/>
    </location>
</feature>
<dbReference type="InterPro" id="IPR006680">
    <property type="entry name" value="Amidohydro-rel"/>
</dbReference>